<evidence type="ECO:0000313" key="8">
    <source>
        <dbReference type="EMBL" id="AQS40946.1"/>
    </source>
</evidence>
<evidence type="ECO:0000259" key="7">
    <source>
        <dbReference type="Pfam" id="PF06429"/>
    </source>
</evidence>
<dbReference type="Pfam" id="PF06429">
    <property type="entry name" value="Flg_bbr_C"/>
    <property type="match status" value="1"/>
</dbReference>
<dbReference type="PANTHER" id="PTHR30435">
    <property type="entry name" value="FLAGELLAR PROTEIN"/>
    <property type="match status" value="1"/>
</dbReference>
<comment type="similarity">
    <text evidence="2">Belongs to the flagella basal body rod proteins family.</text>
</comment>
<reference evidence="8 9" key="2">
    <citation type="journal article" date="2016" name="Sci. Rep.">
        <title>The genome of Rhizobiales bacteria in predatory ants reveals urease gene functions but no genes for nitrogen fixation.</title>
        <authorList>
            <person name="Neuvonen M.M."/>
            <person name="Tamarit D."/>
            <person name="Naslund K."/>
            <person name="Liebig J."/>
            <person name="Feldhaar H."/>
            <person name="Moran N.A."/>
            <person name="Guy L."/>
            <person name="Andersson S.G."/>
        </authorList>
    </citation>
    <scope>NUCLEOTIDE SEQUENCE [LARGE SCALE GENOMIC DNA]</scope>
    <source>
        <strain evidence="8 9">Hsal</strain>
    </source>
</reference>
<dbReference type="AlphaFoldDB" id="A0A1U9JSV2"/>
<protein>
    <recommendedName>
        <fullName evidence="3 6">Flagellar basal-body rod protein FlgC</fullName>
    </recommendedName>
</protein>
<dbReference type="GO" id="GO:0071978">
    <property type="term" value="P:bacterial-type flagellum-dependent swarming motility"/>
    <property type="evidence" value="ECO:0007669"/>
    <property type="project" value="TreeGrafter"/>
</dbReference>
<dbReference type="STRING" id="1902579.BHV28_02240"/>
<comment type="subunit">
    <text evidence="5 6">The basal body constitutes a major portion of the flagellar organelle and consists of four rings (L,P,S, and M) mounted on a central rod. The rod consists of about 26 subunits of FlgG in the distal portion, and FlgB, FlgC and FlgF are thought to build up the proximal portion of the rod with about 6 subunits each.</text>
</comment>
<keyword evidence="8" id="KW-0969">Cilium</keyword>
<dbReference type="PANTHER" id="PTHR30435:SF2">
    <property type="entry name" value="FLAGELLAR BASAL-BODY ROD PROTEIN FLGC"/>
    <property type="match status" value="1"/>
</dbReference>
<evidence type="ECO:0000256" key="1">
    <source>
        <dbReference type="ARBA" id="ARBA00004117"/>
    </source>
</evidence>
<gene>
    <name evidence="8" type="primary">flgC</name>
    <name evidence="8" type="ORF">BHV28_02240</name>
</gene>
<keyword evidence="4 6" id="KW-0975">Bacterial flagellum</keyword>
<dbReference type="GO" id="GO:0030694">
    <property type="term" value="C:bacterial-type flagellum basal body, rod"/>
    <property type="evidence" value="ECO:0007669"/>
    <property type="project" value="UniProtKB-UniRule"/>
</dbReference>
<feature type="domain" description="Flagellar basal-body/hook protein C-terminal" evidence="7">
    <location>
        <begin position="91"/>
        <end position="134"/>
    </location>
</feature>
<dbReference type="EMBL" id="CP017315">
    <property type="protein sequence ID" value="AQS40946.1"/>
    <property type="molecule type" value="Genomic_DNA"/>
</dbReference>
<dbReference type="InterPro" id="IPR010930">
    <property type="entry name" value="Flg_bb/hook_C_dom"/>
</dbReference>
<comment type="subcellular location">
    <subcellularLocation>
        <location evidence="1 6">Bacterial flagellum basal body</location>
    </subcellularLocation>
</comment>
<keyword evidence="8" id="KW-0966">Cell projection</keyword>
<reference evidence="8 9" key="1">
    <citation type="journal article" date="2010" name="Science">
        <title>Genomic comparison of the ants Camponotus floridanus and Harpegnathos saltator.</title>
        <authorList>
            <person name="Bonasio R."/>
            <person name="Zhang G."/>
            <person name="Ye C."/>
            <person name="Mutti N.S."/>
            <person name="Fang X."/>
            <person name="Qin N."/>
            <person name="Donahue G."/>
            <person name="Yang P."/>
            <person name="Li Q."/>
            <person name="Li C."/>
            <person name="Zhang P."/>
            <person name="Huang Z."/>
            <person name="Berger S.L."/>
            <person name="Reinberg D."/>
            <person name="Wang J."/>
            <person name="Liebig J."/>
        </authorList>
    </citation>
    <scope>NUCLEOTIDE SEQUENCE [LARGE SCALE GENOMIC DNA]</scope>
    <source>
        <strain evidence="8 9">Hsal</strain>
    </source>
</reference>
<dbReference type="Proteomes" id="UP000188912">
    <property type="component" value="Chromosome"/>
</dbReference>
<evidence type="ECO:0000256" key="3">
    <source>
        <dbReference type="ARBA" id="ARBA00017941"/>
    </source>
</evidence>
<organism evidence="8 9">
    <name type="scientific">Candidatus Tokpelaia hoelldobleri</name>
    <dbReference type="NCBI Taxonomy" id="1902579"/>
    <lineage>
        <taxon>Bacteria</taxon>
        <taxon>Pseudomonadati</taxon>
        <taxon>Pseudomonadota</taxon>
        <taxon>Alphaproteobacteria</taxon>
        <taxon>Hyphomicrobiales</taxon>
        <taxon>Candidatus Tokpelaia</taxon>
    </lineage>
</organism>
<evidence type="ECO:0000256" key="4">
    <source>
        <dbReference type="ARBA" id="ARBA00023143"/>
    </source>
</evidence>
<accession>A0A1U9JSV2</accession>
<sequence>MSDPLLAAGRVAATGLAAQSTRMRIIAENMANAQSTGMTAGDRPYQRKTVSFEAVLNPYSGGQGVEIGRISHDKALPIVRFEPGHPAADKNGYVKYPNVSAIVEMADMREANRSYEANLQIIRQARELVTQTIDLLKG</sequence>
<evidence type="ECO:0000256" key="2">
    <source>
        <dbReference type="ARBA" id="ARBA00009677"/>
    </source>
</evidence>
<dbReference type="NCBIfam" id="TIGR01395">
    <property type="entry name" value="FlgC"/>
    <property type="match status" value="1"/>
</dbReference>
<dbReference type="KEGG" id="thd:BHV28_02240"/>
<proteinExistence type="inferred from homology"/>
<name>A0A1U9JSV2_9HYPH</name>
<keyword evidence="8" id="KW-0282">Flagellum</keyword>
<dbReference type="InterPro" id="IPR006299">
    <property type="entry name" value="FlgC"/>
</dbReference>
<evidence type="ECO:0000256" key="6">
    <source>
        <dbReference type="RuleBase" id="RU362062"/>
    </source>
</evidence>
<keyword evidence="9" id="KW-1185">Reference proteome</keyword>
<evidence type="ECO:0000256" key="5">
    <source>
        <dbReference type="ARBA" id="ARBA00025933"/>
    </source>
</evidence>
<evidence type="ECO:0000313" key="9">
    <source>
        <dbReference type="Proteomes" id="UP000188912"/>
    </source>
</evidence>